<evidence type="ECO:0000313" key="3">
    <source>
        <dbReference type="Proteomes" id="UP000287872"/>
    </source>
</evidence>
<evidence type="ECO:0008006" key="4">
    <source>
        <dbReference type="Google" id="ProtNLM"/>
    </source>
</evidence>
<dbReference type="RefSeq" id="WP_125005839.1">
    <property type="nucleotide sequence ID" value="NZ_BHYK01000043.1"/>
</dbReference>
<dbReference type="Proteomes" id="UP000287872">
    <property type="component" value="Unassembled WGS sequence"/>
</dbReference>
<accession>A0A401UTJ5</accession>
<name>A0A401UTJ5_9CLOT</name>
<comment type="caution">
    <text evidence="2">The sequence shown here is derived from an EMBL/GenBank/DDBJ whole genome shotgun (WGS) entry which is preliminary data.</text>
</comment>
<gene>
    <name evidence="2" type="ORF">Ctaglu_44570</name>
</gene>
<sequence length="201" mass="22700">MLKKLVTATFISFLLLSTSAMATTLKDNQIVDNNKCWTIHFNEQFVFDDLSKKGVIVIDSKGNNSNINLSLGQDKKTIIVSAPVEGYVPGEKYKLLVNNKVHTKSNKSLKQEVVLNFSIGDGITQEKAYQLVSNNFDDSDVFEAKRTDYSDEIAEQAGDKYYLFYTEYKIDQSATDYLIGVDKKTGEMYAINGYMPIRKLN</sequence>
<dbReference type="AlphaFoldDB" id="A0A401UTJ5"/>
<evidence type="ECO:0000313" key="2">
    <source>
        <dbReference type="EMBL" id="GCD12834.1"/>
    </source>
</evidence>
<feature type="signal peptide" evidence="1">
    <location>
        <begin position="1"/>
        <end position="22"/>
    </location>
</feature>
<proteinExistence type="predicted"/>
<dbReference type="OrthoDB" id="1938904at2"/>
<keyword evidence="3" id="KW-1185">Reference proteome</keyword>
<protein>
    <recommendedName>
        <fullName evidence="4">SbsA Ig-like domain-containing protein</fullName>
    </recommendedName>
</protein>
<dbReference type="EMBL" id="BHYK01000043">
    <property type="protein sequence ID" value="GCD12834.1"/>
    <property type="molecule type" value="Genomic_DNA"/>
</dbReference>
<keyword evidence="1" id="KW-0732">Signal</keyword>
<evidence type="ECO:0000256" key="1">
    <source>
        <dbReference type="SAM" id="SignalP"/>
    </source>
</evidence>
<reference evidence="2 3" key="1">
    <citation type="submission" date="2018-11" db="EMBL/GenBank/DDBJ databases">
        <title>Genome sequencing and assembly of Clostridium tagluense strain A121.</title>
        <authorList>
            <person name="Murakami T."/>
            <person name="Segawa T."/>
            <person name="Shcherbakova V.A."/>
            <person name="Mori H."/>
            <person name="Yoshimura Y."/>
        </authorList>
    </citation>
    <scope>NUCLEOTIDE SEQUENCE [LARGE SCALE GENOMIC DNA]</scope>
    <source>
        <strain evidence="2 3">A121</strain>
    </source>
</reference>
<feature type="chain" id="PRO_5019212456" description="SbsA Ig-like domain-containing protein" evidence="1">
    <location>
        <begin position="23"/>
        <end position="201"/>
    </location>
</feature>
<organism evidence="2 3">
    <name type="scientific">Clostridium tagluense</name>
    <dbReference type="NCBI Taxonomy" id="360422"/>
    <lineage>
        <taxon>Bacteria</taxon>
        <taxon>Bacillati</taxon>
        <taxon>Bacillota</taxon>
        <taxon>Clostridia</taxon>
        <taxon>Eubacteriales</taxon>
        <taxon>Clostridiaceae</taxon>
        <taxon>Clostridium</taxon>
    </lineage>
</organism>